<evidence type="ECO:0000256" key="3">
    <source>
        <dbReference type="ARBA" id="ARBA00022490"/>
    </source>
</evidence>
<organism evidence="7 8">
    <name type="scientific">Mergibacter septicus</name>
    <dbReference type="NCBI Taxonomy" id="221402"/>
    <lineage>
        <taxon>Bacteria</taxon>
        <taxon>Pseudomonadati</taxon>
        <taxon>Pseudomonadota</taxon>
        <taxon>Gammaproteobacteria</taxon>
        <taxon>Pasteurellales</taxon>
        <taxon>Pasteurellaceae</taxon>
        <taxon>Mergibacter</taxon>
    </lineage>
</organism>
<dbReference type="Gene3D" id="4.10.430.10">
    <property type="entry name" value="Histone-like protein H-NS, C-terminal domain"/>
    <property type="match status" value="1"/>
</dbReference>
<dbReference type="GO" id="GO:0046983">
    <property type="term" value="F:protein dimerization activity"/>
    <property type="evidence" value="ECO:0007669"/>
    <property type="project" value="InterPro"/>
</dbReference>
<keyword evidence="3" id="KW-0963">Cytoplasm</keyword>
<evidence type="ECO:0000313" key="7">
    <source>
        <dbReference type="EMBL" id="QDJ14579.1"/>
    </source>
</evidence>
<keyword evidence="4 5" id="KW-0238">DNA-binding</keyword>
<evidence type="ECO:0000256" key="1">
    <source>
        <dbReference type="ARBA" id="ARBA00004453"/>
    </source>
</evidence>
<evidence type="ECO:0000256" key="4">
    <source>
        <dbReference type="ARBA" id="ARBA00023125"/>
    </source>
</evidence>
<dbReference type="GO" id="GO:0000976">
    <property type="term" value="F:transcription cis-regulatory region binding"/>
    <property type="evidence" value="ECO:0007669"/>
    <property type="project" value="TreeGrafter"/>
</dbReference>
<dbReference type="GO" id="GO:0032993">
    <property type="term" value="C:protein-DNA complex"/>
    <property type="evidence" value="ECO:0007669"/>
    <property type="project" value="TreeGrafter"/>
</dbReference>
<evidence type="ECO:0000259" key="6">
    <source>
        <dbReference type="SMART" id="SM00528"/>
    </source>
</evidence>
<evidence type="ECO:0000256" key="5">
    <source>
        <dbReference type="PIRNR" id="PIRNR002096"/>
    </source>
</evidence>
<comment type="subcellular location">
    <subcellularLocation>
        <location evidence="1">Cytoplasm</location>
        <location evidence="1">Nucleoid</location>
    </subcellularLocation>
</comment>
<proteinExistence type="inferred from homology"/>
<dbReference type="Pfam" id="PF22470">
    <property type="entry name" value="Histone_HNS_N"/>
    <property type="match status" value="1"/>
</dbReference>
<dbReference type="AlphaFoldDB" id="A0A8D4LJ97"/>
<dbReference type="FunFam" id="4.10.430.10:FF:000001">
    <property type="entry name" value="DNA-binding protein"/>
    <property type="match status" value="1"/>
</dbReference>
<dbReference type="Proteomes" id="UP000955338">
    <property type="component" value="Chromosome"/>
</dbReference>
<accession>A0A8D4LJ97</accession>
<dbReference type="GO" id="GO:0001217">
    <property type="term" value="F:DNA-binding transcription repressor activity"/>
    <property type="evidence" value="ECO:0007669"/>
    <property type="project" value="TreeGrafter"/>
</dbReference>
<dbReference type="InterPro" id="IPR027444">
    <property type="entry name" value="H-NS_C_dom"/>
</dbReference>
<dbReference type="GO" id="GO:0030527">
    <property type="term" value="F:structural constituent of chromatin"/>
    <property type="evidence" value="ECO:0007669"/>
    <property type="project" value="InterPro"/>
</dbReference>
<evidence type="ECO:0000313" key="8">
    <source>
        <dbReference type="Proteomes" id="UP000955338"/>
    </source>
</evidence>
<dbReference type="PANTHER" id="PTHR38097">
    <property type="match status" value="1"/>
</dbReference>
<dbReference type="InterPro" id="IPR054180">
    <property type="entry name" value="H-NS-like_N"/>
</dbReference>
<dbReference type="Gene3D" id="1.10.287.1050">
    <property type="entry name" value="H-NS histone-like proteins"/>
    <property type="match status" value="1"/>
</dbReference>
<feature type="domain" description="DNA-binding protein H-NS-like C-terminal" evidence="6">
    <location>
        <begin position="88"/>
        <end position="135"/>
    </location>
</feature>
<dbReference type="InterPro" id="IPR037150">
    <property type="entry name" value="H-NS_C_dom_sf"/>
</dbReference>
<dbReference type="InterPro" id="IPR001801">
    <property type="entry name" value="Histone_HNS"/>
</dbReference>
<protein>
    <recommendedName>
        <fullName evidence="5">DNA-binding protein</fullName>
    </recommendedName>
</protein>
<dbReference type="PIRSF" id="PIRSF002096">
    <property type="entry name" value="HnS"/>
    <property type="match status" value="1"/>
</dbReference>
<gene>
    <name evidence="7" type="ORF">CEP48_03715</name>
</gene>
<dbReference type="GO" id="GO:0003680">
    <property type="term" value="F:minor groove of adenine-thymine-rich DNA binding"/>
    <property type="evidence" value="ECO:0007669"/>
    <property type="project" value="TreeGrafter"/>
</dbReference>
<reference evidence="7" key="1">
    <citation type="submission" date="2017-06" db="EMBL/GenBank/DDBJ databases">
        <title>Genome sequencing of pathogenic and non-pathogenic strains within Bisgaard taxon 40.</title>
        <authorList>
            <person name="Ladner J.T."/>
            <person name="Lovett S.P."/>
            <person name="Koroleva G."/>
            <person name="Lorch J.M."/>
        </authorList>
    </citation>
    <scope>NUCLEOTIDE SEQUENCE</scope>
    <source>
        <strain evidence="7">27576-1-I1</strain>
    </source>
</reference>
<evidence type="ECO:0000256" key="2">
    <source>
        <dbReference type="ARBA" id="ARBA00010610"/>
    </source>
</evidence>
<keyword evidence="8" id="KW-1185">Reference proteome</keyword>
<dbReference type="SMART" id="SM00528">
    <property type="entry name" value="HNS"/>
    <property type="match status" value="1"/>
</dbReference>
<comment type="similarity">
    <text evidence="2 5">Belongs to the histone-like protein H-NS family.</text>
</comment>
<dbReference type="SUPFAM" id="SSF81273">
    <property type="entry name" value="H-NS histone-like proteins"/>
    <property type="match status" value="2"/>
</dbReference>
<dbReference type="EMBL" id="CP022011">
    <property type="protein sequence ID" value="QDJ14579.1"/>
    <property type="molecule type" value="Genomic_DNA"/>
</dbReference>
<dbReference type="GO" id="GO:0003681">
    <property type="term" value="F:bent DNA binding"/>
    <property type="evidence" value="ECO:0007669"/>
    <property type="project" value="TreeGrafter"/>
</dbReference>
<dbReference type="Pfam" id="PF00816">
    <property type="entry name" value="Histone_HNS"/>
    <property type="match status" value="1"/>
</dbReference>
<dbReference type="PANTHER" id="PTHR38097:SF2">
    <property type="entry name" value="DNA-BINDING PROTEIN STPA"/>
    <property type="match status" value="1"/>
</dbReference>
<name>A0A8D4LJ97_9PAST</name>
<sequence>MNETLKVLTNIRSLRVLARELSLEQLEAIAEKINAVLDERRHDEKQRLEEIAAKKAKINKYKELLEQEGLSAEDLFDLNTTTREISTSKKRATRPAKYKYIDENGESKTWTGQGRTPKAIQMHLDQGGSLESFEIK</sequence>
<dbReference type="RefSeq" id="WP_261920889.1">
    <property type="nucleotide sequence ID" value="NZ_CP022010.1"/>
</dbReference>
<dbReference type="InterPro" id="IPR027454">
    <property type="entry name" value="Histone_HNS_N"/>
</dbReference>
<dbReference type="GO" id="GO:0005829">
    <property type="term" value="C:cytosol"/>
    <property type="evidence" value="ECO:0007669"/>
    <property type="project" value="TreeGrafter"/>
</dbReference>
<dbReference type="GO" id="GO:0009295">
    <property type="term" value="C:nucleoid"/>
    <property type="evidence" value="ECO:0007669"/>
    <property type="project" value="UniProtKB-SubCell"/>
</dbReference>